<keyword evidence="2" id="KW-1185">Reference proteome</keyword>
<evidence type="ECO:0000313" key="1">
    <source>
        <dbReference type="EMBL" id="SFM09155.1"/>
    </source>
</evidence>
<dbReference type="Proteomes" id="UP000199520">
    <property type="component" value="Unassembled WGS sequence"/>
</dbReference>
<dbReference type="InterPro" id="IPR010064">
    <property type="entry name" value="HK97-gp10_tail"/>
</dbReference>
<protein>
    <submittedName>
        <fullName evidence="1">Phage protein, HK97 gp10 family</fullName>
    </submittedName>
</protein>
<reference evidence="2" key="1">
    <citation type="submission" date="2016-10" db="EMBL/GenBank/DDBJ databases">
        <authorList>
            <person name="Varghese N."/>
            <person name="Submissions S."/>
        </authorList>
    </citation>
    <scope>NUCLEOTIDE SEQUENCE [LARGE SCALE GENOMIC DNA]</scope>
    <source>
        <strain evidence="2">DSM 13327</strain>
    </source>
</reference>
<dbReference type="AlphaFoldDB" id="A0A1I4N1A4"/>
<name>A0A1I4N1A4_9FIRM</name>
<sequence length="130" mass="14684">MSRGFKVNFSCPELKNDLRNIEKYDNQTTVKIENAIQSSTSAIAKGAKQRVPVRTGNLKKSITSSFNVKAMQGTVKAKQYYAHLIEFGAKVHDVGPPFMKAWTTERPFLRPSFEQEKPNLIKNIKDAIKP</sequence>
<dbReference type="RefSeq" id="WP_175490610.1">
    <property type="nucleotide sequence ID" value="NZ_FOTS01000040.1"/>
</dbReference>
<organism evidence="1 2">
    <name type="scientific">Pelosinus propionicus DSM 13327</name>
    <dbReference type="NCBI Taxonomy" id="1123291"/>
    <lineage>
        <taxon>Bacteria</taxon>
        <taxon>Bacillati</taxon>
        <taxon>Bacillota</taxon>
        <taxon>Negativicutes</taxon>
        <taxon>Selenomonadales</taxon>
        <taxon>Sporomusaceae</taxon>
        <taxon>Pelosinus</taxon>
    </lineage>
</organism>
<gene>
    <name evidence="1" type="ORF">SAMN04490355_104021</name>
</gene>
<evidence type="ECO:0000313" key="2">
    <source>
        <dbReference type="Proteomes" id="UP000199520"/>
    </source>
</evidence>
<accession>A0A1I4N1A4</accession>
<dbReference type="Pfam" id="PF04883">
    <property type="entry name" value="HK97-gp10_like"/>
    <property type="match status" value="1"/>
</dbReference>
<proteinExistence type="predicted"/>
<dbReference type="STRING" id="1123291.SAMN04490355_104021"/>
<dbReference type="EMBL" id="FOTS01000040">
    <property type="protein sequence ID" value="SFM09155.1"/>
    <property type="molecule type" value="Genomic_DNA"/>
</dbReference>